<evidence type="ECO:0000256" key="8">
    <source>
        <dbReference type="ARBA" id="ARBA00049551"/>
    </source>
</evidence>
<keyword evidence="9" id="KW-0520">NAD</keyword>
<dbReference type="PANTHER" id="PTHR11058:SF9">
    <property type="entry name" value="NADH-UBIQUINONE OXIDOREDUCTASE CHAIN 3"/>
    <property type="match status" value="1"/>
</dbReference>
<evidence type="ECO:0000256" key="2">
    <source>
        <dbReference type="ARBA" id="ARBA00008472"/>
    </source>
</evidence>
<feature type="transmembrane region" description="Helical" evidence="9">
    <location>
        <begin position="6"/>
        <end position="22"/>
    </location>
</feature>
<comment type="similarity">
    <text evidence="2 9">Belongs to the complex I subunit 3 family.</text>
</comment>
<evidence type="ECO:0000256" key="6">
    <source>
        <dbReference type="ARBA" id="ARBA00022989"/>
    </source>
</evidence>
<reference evidence="10" key="1">
    <citation type="submission" date="2023-06" db="EMBL/GenBank/DDBJ databases">
        <authorList>
            <person name="Godeiro N.N."/>
        </authorList>
    </citation>
    <scope>NUCLEOTIDE SEQUENCE</scope>
</reference>
<proteinExistence type="inferred from homology"/>
<comment type="subcellular location">
    <subcellularLocation>
        <location evidence="1">Membrane</location>
    </subcellularLocation>
    <subcellularLocation>
        <location evidence="9">Mitochondrion membrane</location>
        <topology evidence="9">Multi-pass membrane protein</topology>
    </subcellularLocation>
</comment>
<evidence type="ECO:0000256" key="3">
    <source>
        <dbReference type="ARBA" id="ARBA00021007"/>
    </source>
</evidence>
<dbReference type="Gene3D" id="1.20.58.1610">
    <property type="entry name" value="NADH:ubiquinone/plastoquinone oxidoreductase, chain 3"/>
    <property type="match status" value="1"/>
</dbReference>
<dbReference type="InterPro" id="IPR000440">
    <property type="entry name" value="NADH_UbQ/plastoQ_OxRdtase_su3"/>
</dbReference>
<sequence>MFIIFTFAILISIILIIINSFISKKSFIDREKLSPFECGFDPKNNSRIPFSLRFYLIALIFLIFDVEITLILPFPILLKSMNLLPLMIMVSYFIFILIFGLFHEWNEGALEWSF</sequence>
<evidence type="ECO:0000313" key="10">
    <source>
        <dbReference type="EMBL" id="WYK36511.1"/>
    </source>
</evidence>
<feature type="transmembrane region" description="Helical" evidence="9">
    <location>
        <begin position="54"/>
        <end position="77"/>
    </location>
</feature>
<evidence type="ECO:0000256" key="4">
    <source>
        <dbReference type="ARBA" id="ARBA00022448"/>
    </source>
</evidence>
<keyword evidence="6 9" id="KW-1133">Transmembrane helix</keyword>
<name>A0AAU6QDP1_9HEXA</name>
<evidence type="ECO:0000256" key="5">
    <source>
        <dbReference type="ARBA" id="ARBA00022692"/>
    </source>
</evidence>
<dbReference type="EMBL" id="OR115504">
    <property type="protein sequence ID" value="WYK36511.1"/>
    <property type="molecule type" value="Genomic_DNA"/>
</dbReference>
<protein>
    <recommendedName>
        <fullName evidence="3 9">NADH-ubiquinone oxidoreductase chain 3</fullName>
        <ecNumber evidence="9">7.1.1.2</ecNumber>
    </recommendedName>
</protein>
<dbReference type="InterPro" id="IPR038430">
    <property type="entry name" value="NDAH_ubi_oxred_su3_sf"/>
</dbReference>
<keyword evidence="7 9" id="KW-0472">Membrane</keyword>
<keyword evidence="9 10" id="KW-0496">Mitochondrion</keyword>
<dbReference type="GO" id="GO:0030964">
    <property type="term" value="C:NADH dehydrogenase complex"/>
    <property type="evidence" value="ECO:0007669"/>
    <property type="project" value="TreeGrafter"/>
</dbReference>
<keyword evidence="9" id="KW-0830">Ubiquinone</keyword>
<keyword evidence="9" id="KW-1278">Translocase</keyword>
<keyword evidence="4 9" id="KW-0813">Transport</keyword>
<comment type="catalytic activity">
    <reaction evidence="8 9">
        <text>a ubiquinone + NADH + 5 H(+)(in) = a ubiquinol + NAD(+) + 4 H(+)(out)</text>
        <dbReference type="Rhea" id="RHEA:29091"/>
        <dbReference type="Rhea" id="RHEA-COMP:9565"/>
        <dbReference type="Rhea" id="RHEA-COMP:9566"/>
        <dbReference type="ChEBI" id="CHEBI:15378"/>
        <dbReference type="ChEBI" id="CHEBI:16389"/>
        <dbReference type="ChEBI" id="CHEBI:17976"/>
        <dbReference type="ChEBI" id="CHEBI:57540"/>
        <dbReference type="ChEBI" id="CHEBI:57945"/>
        <dbReference type="EC" id="7.1.1.2"/>
    </reaction>
</comment>
<accession>A0AAU6QDP1</accession>
<keyword evidence="9" id="KW-0249">Electron transport</keyword>
<evidence type="ECO:0000256" key="7">
    <source>
        <dbReference type="ARBA" id="ARBA00023136"/>
    </source>
</evidence>
<comment type="function">
    <text evidence="9">Core subunit of the mitochondrial membrane respiratory chain NADH dehydrogenase (Complex I) which catalyzes electron transfer from NADH through the respiratory chain, using ubiquinone as an electron acceptor. Essential for the catalytic activity of complex I.</text>
</comment>
<keyword evidence="5 9" id="KW-0812">Transmembrane</keyword>
<dbReference type="AlphaFoldDB" id="A0AAU6QDP1"/>
<dbReference type="PANTHER" id="PTHR11058">
    <property type="entry name" value="NADH-UBIQUINONE OXIDOREDUCTASE CHAIN 3"/>
    <property type="match status" value="1"/>
</dbReference>
<gene>
    <name evidence="10" type="primary">ND3</name>
</gene>
<feature type="transmembrane region" description="Helical" evidence="9">
    <location>
        <begin position="83"/>
        <end position="102"/>
    </location>
</feature>
<geneLocation type="mitochondrion" evidence="10"/>
<keyword evidence="9" id="KW-0679">Respiratory chain</keyword>
<evidence type="ECO:0000256" key="1">
    <source>
        <dbReference type="ARBA" id="ARBA00004370"/>
    </source>
</evidence>
<dbReference type="GO" id="GO:0031966">
    <property type="term" value="C:mitochondrial membrane"/>
    <property type="evidence" value="ECO:0007669"/>
    <property type="project" value="UniProtKB-SubCell"/>
</dbReference>
<dbReference type="GO" id="GO:0008137">
    <property type="term" value="F:NADH dehydrogenase (ubiquinone) activity"/>
    <property type="evidence" value="ECO:0007669"/>
    <property type="project" value="UniProtKB-UniRule"/>
</dbReference>
<organism evidence="10">
    <name type="scientific">Seira pallidipes</name>
    <dbReference type="NCBI Taxonomy" id="3053390"/>
    <lineage>
        <taxon>Eukaryota</taxon>
        <taxon>Metazoa</taxon>
        <taxon>Ecdysozoa</taxon>
        <taxon>Arthropoda</taxon>
        <taxon>Hexapoda</taxon>
        <taxon>Collembola</taxon>
        <taxon>Entomobryomorpha</taxon>
        <taxon>Entomobryoidea</taxon>
        <taxon>Entomobryidae</taxon>
        <taxon>Seirinae</taxon>
        <taxon>Seira</taxon>
    </lineage>
</organism>
<dbReference type="EC" id="7.1.1.2" evidence="9"/>
<dbReference type="Pfam" id="PF00507">
    <property type="entry name" value="Oxidored_q4"/>
    <property type="match status" value="1"/>
</dbReference>
<evidence type="ECO:0000256" key="9">
    <source>
        <dbReference type="RuleBase" id="RU003640"/>
    </source>
</evidence>